<dbReference type="PIRSF" id="PIRSF002465">
    <property type="entry name" value="Phsphlp_syn_PlsX"/>
    <property type="match status" value="1"/>
</dbReference>
<dbReference type="InterPro" id="IPR003664">
    <property type="entry name" value="FA_synthesis"/>
</dbReference>
<reference evidence="11 12" key="1">
    <citation type="submission" date="2020-04" db="EMBL/GenBank/DDBJ databases">
        <authorList>
            <person name="Yoon J."/>
        </authorList>
    </citation>
    <scope>NUCLEOTIDE SEQUENCE [LARGE SCALE GENOMIC DNA]</scope>
    <source>
        <strain evidence="11 12">KMU-166</strain>
    </source>
</reference>
<evidence type="ECO:0000313" key="11">
    <source>
        <dbReference type="EMBL" id="NKI17318.1"/>
    </source>
</evidence>
<name>A0ABX1GFJ8_9GAMM</name>
<gene>
    <name evidence="10 11" type="primary">plsX</name>
    <name evidence="11" type="ORF">HCU74_07805</name>
</gene>
<dbReference type="GO" id="GO:0016746">
    <property type="term" value="F:acyltransferase activity"/>
    <property type="evidence" value="ECO:0007669"/>
    <property type="project" value="UniProtKB-KW"/>
</dbReference>
<comment type="similarity">
    <text evidence="10">Belongs to the PlsX family.</text>
</comment>
<evidence type="ECO:0000256" key="3">
    <source>
        <dbReference type="ARBA" id="ARBA00022516"/>
    </source>
</evidence>
<comment type="subunit">
    <text evidence="9 10">Homodimer. Probably interacts with PlsY.</text>
</comment>
<evidence type="ECO:0000256" key="7">
    <source>
        <dbReference type="ARBA" id="ARBA00023264"/>
    </source>
</evidence>
<keyword evidence="11" id="KW-0012">Acyltransferase</keyword>
<evidence type="ECO:0000256" key="4">
    <source>
        <dbReference type="ARBA" id="ARBA00022679"/>
    </source>
</evidence>
<evidence type="ECO:0000313" key="12">
    <source>
        <dbReference type="Proteomes" id="UP000765845"/>
    </source>
</evidence>
<proteinExistence type="inferred from homology"/>
<dbReference type="RefSeq" id="WP_168449827.1">
    <property type="nucleotide sequence ID" value="NZ_JAAWWK010000002.1"/>
</dbReference>
<keyword evidence="4 10" id="KW-0808">Transferase</keyword>
<evidence type="ECO:0000256" key="6">
    <source>
        <dbReference type="ARBA" id="ARBA00023209"/>
    </source>
</evidence>
<dbReference type="PANTHER" id="PTHR30100:SF1">
    <property type="entry name" value="PHOSPHATE ACYLTRANSFERASE"/>
    <property type="match status" value="1"/>
</dbReference>
<dbReference type="Pfam" id="PF02504">
    <property type="entry name" value="FA_synthesis"/>
    <property type="match status" value="1"/>
</dbReference>
<accession>A0ABX1GFJ8</accession>
<comment type="function">
    <text evidence="10">Catalyzes the reversible formation of acyl-phosphate (acyl-PO(4)) from acyl-[acyl-carrier-protein] (acyl-ACP). This enzyme utilizes acyl-ACP as fatty acyl donor, but not acyl-CoA.</text>
</comment>
<comment type="caution">
    <text evidence="11">The sequence shown here is derived from an EMBL/GenBank/DDBJ whole genome shotgun (WGS) entry which is preliminary data.</text>
</comment>
<dbReference type="NCBIfam" id="TIGR00182">
    <property type="entry name" value="plsX"/>
    <property type="match status" value="1"/>
</dbReference>
<evidence type="ECO:0000256" key="1">
    <source>
        <dbReference type="ARBA" id="ARBA00001232"/>
    </source>
</evidence>
<evidence type="ECO:0000256" key="10">
    <source>
        <dbReference type="HAMAP-Rule" id="MF_00019"/>
    </source>
</evidence>
<dbReference type="EMBL" id="JAAWWK010000002">
    <property type="protein sequence ID" value="NKI17318.1"/>
    <property type="molecule type" value="Genomic_DNA"/>
</dbReference>
<dbReference type="EC" id="2.3.1.274" evidence="8 10"/>
<comment type="subcellular location">
    <subcellularLocation>
        <location evidence="10">Cytoplasm</location>
    </subcellularLocation>
    <text evidence="10">Associated with the membrane possibly through PlsY.</text>
</comment>
<dbReference type="Gene3D" id="3.40.718.10">
    <property type="entry name" value="Isopropylmalate Dehydrogenase"/>
    <property type="match status" value="1"/>
</dbReference>
<keyword evidence="5 10" id="KW-0443">Lipid metabolism</keyword>
<evidence type="ECO:0000256" key="9">
    <source>
        <dbReference type="ARBA" id="ARBA00046608"/>
    </source>
</evidence>
<dbReference type="SUPFAM" id="SSF53659">
    <property type="entry name" value="Isocitrate/Isopropylmalate dehydrogenase-like"/>
    <property type="match status" value="1"/>
</dbReference>
<keyword evidence="6 10" id="KW-0594">Phospholipid biosynthesis</keyword>
<evidence type="ECO:0000256" key="2">
    <source>
        <dbReference type="ARBA" id="ARBA00022490"/>
    </source>
</evidence>
<dbReference type="PANTHER" id="PTHR30100">
    <property type="entry name" value="FATTY ACID/PHOSPHOLIPID SYNTHESIS PROTEIN PLSX"/>
    <property type="match status" value="1"/>
</dbReference>
<comment type="pathway">
    <text evidence="10">Lipid metabolism; phospholipid metabolism.</text>
</comment>
<evidence type="ECO:0000256" key="8">
    <source>
        <dbReference type="ARBA" id="ARBA00024069"/>
    </source>
</evidence>
<dbReference type="HAMAP" id="MF_00019">
    <property type="entry name" value="PlsX"/>
    <property type="match status" value="1"/>
</dbReference>
<dbReference type="Proteomes" id="UP000765845">
    <property type="component" value="Unassembled WGS sequence"/>
</dbReference>
<keyword evidence="12" id="KW-1185">Reference proteome</keyword>
<keyword evidence="7 10" id="KW-1208">Phospholipid metabolism</keyword>
<comment type="catalytic activity">
    <reaction evidence="1 10">
        <text>a fatty acyl-[ACP] + phosphate = an acyl phosphate + holo-[ACP]</text>
        <dbReference type="Rhea" id="RHEA:42292"/>
        <dbReference type="Rhea" id="RHEA-COMP:9685"/>
        <dbReference type="Rhea" id="RHEA-COMP:14125"/>
        <dbReference type="ChEBI" id="CHEBI:43474"/>
        <dbReference type="ChEBI" id="CHEBI:59918"/>
        <dbReference type="ChEBI" id="CHEBI:64479"/>
        <dbReference type="ChEBI" id="CHEBI:138651"/>
        <dbReference type="EC" id="2.3.1.274"/>
    </reaction>
</comment>
<evidence type="ECO:0000256" key="5">
    <source>
        <dbReference type="ARBA" id="ARBA00023098"/>
    </source>
</evidence>
<sequence length="342" mass="35898">MASLRLAVDAMGGDFGLRSTVPASVLALNENSDLHITLVGDRTAIAEALRSQSYDSSRLDILHAKDSVAMDEKPAVALRQKRESSMAIALGLLRDGDVSAVVSAGNTGALVAMGCIIVERMNNVRRPAMCAPIPSDNGHTYMLDLGANTECVARDLAQFAVMGSALARVIDGRAAPRVGVLNIGAELIKGTPVVREAGDLIAANPHLNYIGFVEGGDIFGDGVDVVVCDGFVGNVALKVSEGVASFIRRRLQAQLSASVMGAVLGMLLKPVLRRMQRANDPRRYNGAVLLGLKGLVVKGHGGSDVQSFLTTLRQAARAVSVDLSRQIAAELAEENPPTPVAQ</sequence>
<protein>
    <recommendedName>
        <fullName evidence="8 10">Phosphate acyltransferase</fullName>
        <ecNumber evidence="8 10">2.3.1.274</ecNumber>
    </recommendedName>
    <alternativeName>
        <fullName evidence="10">Acyl-ACP phosphotransacylase</fullName>
    </alternativeName>
    <alternativeName>
        <fullName evidence="10">Acyl-[acyl-carrier-protein]--phosphate acyltransferase</fullName>
    </alternativeName>
    <alternativeName>
        <fullName evidence="10">Phosphate-acyl-ACP acyltransferase</fullName>
    </alternativeName>
</protein>
<dbReference type="InterPro" id="IPR012281">
    <property type="entry name" value="Phospholipid_synth_PlsX-like"/>
</dbReference>
<keyword evidence="2 10" id="KW-0963">Cytoplasm</keyword>
<organism evidence="11 12">
    <name type="scientific">Spongiibacter thalassae</name>
    <dbReference type="NCBI Taxonomy" id="2721624"/>
    <lineage>
        <taxon>Bacteria</taxon>
        <taxon>Pseudomonadati</taxon>
        <taxon>Pseudomonadota</taxon>
        <taxon>Gammaproteobacteria</taxon>
        <taxon>Cellvibrionales</taxon>
        <taxon>Spongiibacteraceae</taxon>
        <taxon>Spongiibacter</taxon>
    </lineage>
</organism>
<keyword evidence="3 10" id="KW-0444">Lipid biosynthesis</keyword>